<evidence type="ECO:0000313" key="2">
    <source>
        <dbReference type="EMBL" id="MDO1445836.1"/>
    </source>
</evidence>
<dbReference type="InterPro" id="IPR012341">
    <property type="entry name" value="6hp_glycosidase-like_sf"/>
</dbReference>
<dbReference type="Gene3D" id="1.50.10.10">
    <property type="match status" value="1"/>
</dbReference>
<accession>A0ABT8R170</accession>
<dbReference type="RefSeq" id="WP_302036634.1">
    <property type="nucleotide sequence ID" value="NZ_JAUKPO010000002.1"/>
</dbReference>
<dbReference type="Proteomes" id="UP001168528">
    <property type="component" value="Unassembled WGS sequence"/>
</dbReference>
<gene>
    <name evidence="2" type="ORF">Q0590_06215</name>
</gene>
<feature type="domain" description="Alpha-L-rhamnosidase six-hairpin glycosidase" evidence="1">
    <location>
        <begin position="377"/>
        <end position="525"/>
    </location>
</feature>
<evidence type="ECO:0000313" key="3">
    <source>
        <dbReference type="Proteomes" id="UP001168528"/>
    </source>
</evidence>
<dbReference type="SUPFAM" id="SSF48208">
    <property type="entry name" value="Six-hairpin glycosidases"/>
    <property type="match status" value="1"/>
</dbReference>
<dbReference type="Pfam" id="PF17389">
    <property type="entry name" value="Bac_rhamnosid6H"/>
    <property type="match status" value="1"/>
</dbReference>
<keyword evidence="3" id="KW-1185">Reference proteome</keyword>
<proteinExistence type="predicted"/>
<name>A0ABT8R170_9BACT</name>
<dbReference type="EMBL" id="JAUKPO010000002">
    <property type="protein sequence ID" value="MDO1445836.1"/>
    <property type="molecule type" value="Genomic_DNA"/>
</dbReference>
<comment type="caution">
    <text evidence="2">The sequence shown here is derived from an EMBL/GenBank/DDBJ whole genome shotgun (WGS) entry which is preliminary data.</text>
</comment>
<protein>
    <submittedName>
        <fullName evidence="2">Glycogen debranching protein</fullName>
    </submittedName>
</protein>
<dbReference type="InterPro" id="IPR008928">
    <property type="entry name" value="6-hairpin_glycosidase_sf"/>
</dbReference>
<dbReference type="InterPro" id="IPR035396">
    <property type="entry name" value="Bac_rhamnosid6H"/>
</dbReference>
<evidence type="ECO:0000259" key="1">
    <source>
        <dbReference type="Pfam" id="PF17389"/>
    </source>
</evidence>
<sequence>MIKLQLIHQPFCLLLLSVFALLLGQCQPASEKQLQGGLQQLMADTESIRGRKEYLPSPFVTAGDRIYLVGHQDGQFPDLGWHVPGEMGGIWNHPIKLMDGFAAAIKDTRQTNCLAEADTFVNYPFANKHIYTATLPGIRVERFQFVPDSLQAVVVEFTFYNNGADAKEVLFEFNGMADLRPVWLGERTQLTDGQDVAQWNEATKSIVVKDSLNNWYVVYGATQFLQSHQLSSQTCNFERAGKGTNASLTYALTIPANGSVHLPMIIAGSHQSLQEATNVFAYTSKNTRQLLQQKKERYTKLAQTAKLTIPDEKLQQAFRWVKYNTDWLIRDVPEVGRGLSAGLPDYPWWFGADSDYALQGALVSGRKDIVYQTIDLLQQLSEKTNGNGRIIHEVSTNGAVFNPGNINETPQFASLIWFVYQWTGDKDFLQKYYPTVKKGMDWLLTENDKDKNLLPDGFGMMEIHGLNSEMIDVAVYTQKAFADASHMARLMGEEALARQYQTTADQLKAKINADFWVPEAKSYADFVGTARQAGQLIDDAIIRADTLKKPWAVKELQATRTKVATYPPNKKQGFVLHHNWVVNTPMETGIADTAKALAALETGSQFVNPFGMFVTGIDRDETAGKDESSFGAGRKIFTYTGAVMTLPTGVQAIAENNYGRPDQALDYLQRMTRTFSYALPGSIYEVSPDYGMTTQAWNIYSFAIPIITQFFGIKPRAYEKTIYIQPQMPSAWNTASIENVPVGENMVTMAYTRKGNSLQFAIRQSREDWKIRIALPAGKYSRWQVNGQQTSPQPAGNLQMVETKGKEITIVVE</sequence>
<reference evidence="2" key="1">
    <citation type="submission" date="2023-07" db="EMBL/GenBank/DDBJ databases">
        <title>The genome sequence of Rhodocytophaga aerolata KACC 12507.</title>
        <authorList>
            <person name="Zhang X."/>
        </authorList>
    </citation>
    <scope>NUCLEOTIDE SEQUENCE</scope>
    <source>
        <strain evidence="2">KACC 12507</strain>
    </source>
</reference>
<organism evidence="2 3">
    <name type="scientific">Rhodocytophaga aerolata</name>
    <dbReference type="NCBI Taxonomy" id="455078"/>
    <lineage>
        <taxon>Bacteria</taxon>
        <taxon>Pseudomonadati</taxon>
        <taxon>Bacteroidota</taxon>
        <taxon>Cytophagia</taxon>
        <taxon>Cytophagales</taxon>
        <taxon>Rhodocytophagaceae</taxon>
        <taxon>Rhodocytophaga</taxon>
    </lineage>
</organism>